<dbReference type="PANTHER" id="PTHR30472">
    <property type="entry name" value="FERRIC ENTEROBACTIN TRANSPORT SYSTEM PERMEASE PROTEIN"/>
    <property type="match status" value="1"/>
</dbReference>
<comment type="similarity">
    <text evidence="2">Belongs to the binding-protein-dependent transport system permease family. FecCD subfamily.</text>
</comment>
<accession>A0ABQ1Q5Q0</accession>
<reference evidence="11" key="1">
    <citation type="journal article" date="2019" name="Int. J. Syst. Evol. Microbiol.">
        <title>The Global Catalogue of Microorganisms (GCM) 10K type strain sequencing project: providing services to taxonomists for standard genome sequencing and annotation.</title>
        <authorList>
            <consortium name="The Broad Institute Genomics Platform"/>
            <consortium name="The Broad Institute Genome Sequencing Center for Infectious Disease"/>
            <person name="Wu L."/>
            <person name="Ma J."/>
        </authorList>
    </citation>
    <scope>NUCLEOTIDE SEQUENCE [LARGE SCALE GENOMIC DNA]</scope>
    <source>
        <strain evidence="11">CCM 7403</strain>
    </source>
</reference>
<evidence type="ECO:0000256" key="5">
    <source>
        <dbReference type="ARBA" id="ARBA00022692"/>
    </source>
</evidence>
<feature type="transmembrane region" description="Helical" evidence="9">
    <location>
        <begin position="91"/>
        <end position="114"/>
    </location>
</feature>
<comment type="subcellular location">
    <subcellularLocation>
        <location evidence="1">Cell membrane</location>
        <topology evidence="1">Multi-pass membrane protein</topology>
    </subcellularLocation>
</comment>
<dbReference type="Gene3D" id="1.10.3470.10">
    <property type="entry name" value="ABC transporter involved in vitamin B12 uptake, BtuC"/>
    <property type="match status" value="1"/>
</dbReference>
<keyword evidence="11" id="KW-1185">Reference proteome</keyword>
<keyword evidence="5 9" id="KW-0812">Transmembrane</keyword>
<sequence length="343" mass="37064">MTPDQLTAPPLAAAPTGRGARTRRTPSPRLRLALAAALALAVVAGFLLADTHGYAEFVVPLRLRRLAALVVVGWAVALSTVLFQTVTGNRILTPALMGFDALYVLLQTVVVFAFSSQLLRDLDPRLQFVAETLLMLAFALTLFRWLFASGRYPLHVLILVGMVFATLFRSIASFLQRLIDPSEFQTLQNLMFASFTTVDEDLVWITAAVVAVATLVVVRRLHVFDVLALGAETATNLGVDHRRETTKVLALVAVLVSVSTALVGPITFFGLLVAHLAYQLAGTHRHAVVLPMAGLSAVVCLVGGQFVLERLLEVTTTLSVVIELVGGLTFIALLIHRARRNLA</sequence>
<evidence type="ECO:0000313" key="11">
    <source>
        <dbReference type="Proteomes" id="UP000630594"/>
    </source>
</evidence>
<feature type="transmembrane region" description="Helical" evidence="9">
    <location>
        <begin position="202"/>
        <end position="221"/>
    </location>
</feature>
<dbReference type="PANTHER" id="PTHR30472:SF19">
    <property type="entry name" value="PETROBACTIN IMPORT SYSTEM PERMEASE PROTEIN YCLO"/>
    <property type="match status" value="1"/>
</dbReference>
<dbReference type="RefSeq" id="WP_188421224.1">
    <property type="nucleotide sequence ID" value="NZ_BMCK01000002.1"/>
</dbReference>
<name>A0ABQ1Q5Q0_9ACTN</name>
<evidence type="ECO:0000256" key="9">
    <source>
        <dbReference type="SAM" id="Phobius"/>
    </source>
</evidence>
<dbReference type="Pfam" id="PF01032">
    <property type="entry name" value="FecCD"/>
    <property type="match status" value="1"/>
</dbReference>
<feature type="compositionally biased region" description="Low complexity" evidence="8">
    <location>
        <begin position="1"/>
        <end position="19"/>
    </location>
</feature>
<comment type="caution">
    <text evidence="10">The sequence shown here is derived from an EMBL/GenBank/DDBJ whole genome shotgun (WGS) entry which is preliminary data.</text>
</comment>
<feature type="transmembrane region" description="Helical" evidence="9">
    <location>
        <begin position="314"/>
        <end position="335"/>
    </location>
</feature>
<organism evidence="10 11">
    <name type="scientific">Nocardioides daphniae</name>
    <dbReference type="NCBI Taxonomy" id="402297"/>
    <lineage>
        <taxon>Bacteria</taxon>
        <taxon>Bacillati</taxon>
        <taxon>Actinomycetota</taxon>
        <taxon>Actinomycetes</taxon>
        <taxon>Propionibacteriales</taxon>
        <taxon>Nocardioidaceae</taxon>
        <taxon>Nocardioides</taxon>
    </lineage>
</organism>
<proteinExistence type="inferred from homology"/>
<dbReference type="InterPro" id="IPR000522">
    <property type="entry name" value="ABC_transptr_permease_BtuC"/>
</dbReference>
<evidence type="ECO:0000313" key="10">
    <source>
        <dbReference type="EMBL" id="GGD15163.1"/>
    </source>
</evidence>
<dbReference type="SUPFAM" id="SSF81345">
    <property type="entry name" value="ABC transporter involved in vitamin B12 uptake, BtuC"/>
    <property type="match status" value="1"/>
</dbReference>
<evidence type="ECO:0000256" key="3">
    <source>
        <dbReference type="ARBA" id="ARBA00022448"/>
    </source>
</evidence>
<evidence type="ECO:0000256" key="2">
    <source>
        <dbReference type="ARBA" id="ARBA00007935"/>
    </source>
</evidence>
<feature type="transmembrane region" description="Helical" evidence="9">
    <location>
        <begin position="248"/>
        <end position="276"/>
    </location>
</feature>
<evidence type="ECO:0000256" key="4">
    <source>
        <dbReference type="ARBA" id="ARBA00022475"/>
    </source>
</evidence>
<feature type="transmembrane region" description="Helical" evidence="9">
    <location>
        <begin position="66"/>
        <end position="85"/>
    </location>
</feature>
<keyword evidence="4" id="KW-1003">Cell membrane</keyword>
<dbReference type="EMBL" id="BMCK01000002">
    <property type="protein sequence ID" value="GGD15163.1"/>
    <property type="molecule type" value="Genomic_DNA"/>
</dbReference>
<gene>
    <name evidence="10" type="ORF">GCM10007231_12690</name>
</gene>
<keyword evidence="7 9" id="KW-0472">Membrane</keyword>
<feature type="transmembrane region" description="Helical" evidence="9">
    <location>
        <begin position="32"/>
        <end position="54"/>
    </location>
</feature>
<feature type="transmembrane region" description="Helical" evidence="9">
    <location>
        <begin position="152"/>
        <end position="172"/>
    </location>
</feature>
<evidence type="ECO:0000256" key="1">
    <source>
        <dbReference type="ARBA" id="ARBA00004651"/>
    </source>
</evidence>
<feature type="transmembrane region" description="Helical" evidence="9">
    <location>
        <begin position="126"/>
        <end position="146"/>
    </location>
</feature>
<evidence type="ECO:0000256" key="8">
    <source>
        <dbReference type="SAM" id="MobiDB-lite"/>
    </source>
</evidence>
<keyword evidence="3" id="KW-0813">Transport</keyword>
<feature type="region of interest" description="Disordered" evidence="8">
    <location>
        <begin position="1"/>
        <end position="25"/>
    </location>
</feature>
<keyword evidence="6 9" id="KW-1133">Transmembrane helix</keyword>
<evidence type="ECO:0000256" key="6">
    <source>
        <dbReference type="ARBA" id="ARBA00022989"/>
    </source>
</evidence>
<dbReference type="Proteomes" id="UP000630594">
    <property type="component" value="Unassembled WGS sequence"/>
</dbReference>
<feature type="transmembrane region" description="Helical" evidence="9">
    <location>
        <begin position="288"/>
        <end position="308"/>
    </location>
</feature>
<protein>
    <submittedName>
        <fullName evidence="10">Enterobactin ABC transporter permease</fullName>
    </submittedName>
</protein>
<evidence type="ECO:0000256" key="7">
    <source>
        <dbReference type="ARBA" id="ARBA00023136"/>
    </source>
</evidence>
<dbReference type="InterPro" id="IPR037294">
    <property type="entry name" value="ABC_BtuC-like"/>
</dbReference>